<protein>
    <submittedName>
        <fullName evidence="1">Uncharacterized protein</fullName>
    </submittedName>
</protein>
<keyword evidence="2" id="KW-1185">Reference proteome</keyword>
<name>A0A7M5USI2_9CNID</name>
<proteinExistence type="predicted"/>
<evidence type="ECO:0000313" key="1">
    <source>
        <dbReference type="EnsemblMetazoa" id="CLYHEMP005128.1"/>
    </source>
</evidence>
<organism evidence="1 2">
    <name type="scientific">Clytia hemisphaerica</name>
    <dbReference type="NCBI Taxonomy" id="252671"/>
    <lineage>
        <taxon>Eukaryota</taxon>
        <taxon>Metazoa</taxon>
        <taxon>Cnidaria</taxon>
        <taxon>Hydrozoa</taxon>
        <taxon>Hydroidolina</taxon>
        <taxon>Leptothecata</taxon>
        <taxon>Obeliida</taxon>
        <taxon>Clytiidae</taxon>
        <taxon>Clytia</taxon>
    </lineage>
</organism>
<accession>A0A7M5USI2</accession>
<dbReference type="Proteomes" id="UP000594262">
    <property type="component" value="Unplaced"/>
</dbReference>
<sequence>RSRCDKYNISSFHLFQGKSRLVNLDLNQFTLVNATSNFWDLDNIIKLNSNQINLLNQSISNQTFQYQYWRKKQSNIIGNSDEVIDLVTRSVEYKGNTFGVAKTDASNYITLVPLLFIKRFDQDGTGGDGYSKLEYRVYEYNEVLNQTQTDMINKLTKTFDCKI</sequence>
<dbReference type="EnsemblMetazoa" id="CLYHEMT005128.1">
    <property type="protein sequence ID" value="CLYHEMP005128.1"/>
    <property type="gene ID" value="CLYHEMG005128"/>
</dbReference>
<evidence type="ECO:0000313" key="2">
    <source>
        <dbReference type="Proteomes" id="UP000594262"/>
    </source>
</evidence>
<dbReference type="AlphaFoldDB" id="A0A7M5USI2"/>
<reference evidence="1" key="1">
    <citation type="submission" date="2021-01" db="UniProtKB">
        <authorList>
            <consortium name="EnsemblMetazoa"/>
        </authorList>
    </citation>
    <scope>IDENTIFICATION</scope>
</reference>